<sequence>MQLKVEDMDDANVFIYGKMGPEETNLILFSKAEWLKVSSTKVTQLQENGSKLWLIRDSRVDGLLTVQSISWNKQLAQWQMNVPQRYMLSNSVGWIVNNAAPLSDEFFVVVDSAGGIIQMTDENTQPHLPGLLKILSENGYEVENRINPKVGQETTSIGYTSYRTDASLPEEDSLSSKLEPTTVNLPEGMLIALSCPLTTIKSGQIKVMKDPVTLVRDGISYERSNLLEKYPDLEEGKHFYPNFKLKTIINYVSATSLSPEEYWAKLQKVEEDIKDPILFNTMNEPVLSPSGHSFEKSSITKWISSKQVDLPSVSNTVPIPDPITSQDIRGKSLVDNVNLRQFIKAWPDFYMQQEYYLAITLSEKTQLVKST</sequence>
<dbReference type="GO" id="GO:0016567">
    <property type="term" value="P:protein ubiquitination"/>
    <property type="evidence" value="ECO:0007669"/>
    <property type="project" value="InterPro"/>
</dbReference>
<reference evidence="3 5" key="2">
    <citation type="submission" date="2018-06" db="EMBL/GenBank/DDBJ databases">
        <authorList>
            <consortium name="Pathogen Informatics"/>
            <person name="Doyle S."/>
        </authorList>
    </citation>
    <scope>NUCLEOTIDE SEQUENCE [LARGE SCALE GENOMIC DNA]</scope>
    <source>
        <strain evidence="3 5">NCTC11991</strain>
    </source>
</reference>
<proteinExistence type="predicted"/>
<name>A0A378L786_9GAMM</name>
<dbReference type="SMART" id="SM00504">
    <property type="entry name" value="Ubox"/>
    <property type="match status" value="1"/>
</dbReference>
<evidence type="ECO:0000313" key="2">
    <source>
        <dbReference type="EMBL" id="KTD69895.1"/>
    </source>
</evidence>
<dbReference type="STRING" id="460.Lstg_3336"/>
<dbReference type="InterPro" id="IPR045185">
    <property type="entry name" value="PUB22/23/24-like"/>
</dbReference>
<dbReference type="EMBL" id="LNYZ01000043">
    <property type="protein sequence ID" value="KTD69895.1"/>
    <property type="molecule type" value="Genomic_DNA"/>
</dbReference>
<dbReference type="Proteomes" id="UP000255110">
    <property type="component" value="Unassembled WGS sequence"/>
</dbReference>
<dbReference type="PANTHER" id="PTHR22849:SF163">
    <property type="entry name" value="U-BOX DOMAIN-CONTAINING PROTEIN"/>
    <property type="match status" value="1"/>
</dbReference>
<dbReference type="RefSeq" id="WP_058478771.1">
    <property type="nucleotide sequence ID" value="NZ_CAAAIO010000033.1"/>
</dbReference>
<dbReference type="Gene3D" id="3.30.40.10">
    <property type="entry name" value="Zinc/RING finger domain, C3HC4 (zinc finger)"/>
    <property type="match status" value="1"/>
</dbReference>
<dbReference type="GO" id="GO:0061630">
    <property type="term" value="F:ubiquitin protein ligase activity"/>
    <property type="evidence" value="ECO:0007669"/>
    <property type="project" value="InterPro"/>
</dbReference>
<dbReference type="EMBL" id="UGOY01000001">
    <property type="protein sequence ID" value="STY21792.1"/>
    <property type="molecule type" value="Genomic_DNA"/>
</dbReference>
<reference evidence="2 4" key="1">
    <citation type="submission" date="2015-11" db="EMBL/GenBank/DDBJ databases">
        <title>Genomic analysis of 38 Legionella species identifies large and diverse effector repertoires.</title>
        <authorList>
            <person name="Burstein D."/>
            <person name="Amaro F."/>
            <person name="Zusman T."/>
            <person name="Lifshitz Z."/>
            <person name="Cohen O."/>
            <person name="Gilbert J.A."/>
            <person name="Pupko T."/>
            <person name="Shuman H.A."/>
            <person name="Segal G."/>
        </authorList>
    </citation>
    <scope>NUCLEOTIDE SEQUENCE [LARGE SCALE GENOMIC DNA]</scope>
    <source>
        <strain evidence="2 4">SC-18-C9</strain>
    </source>
</reference>
<dbReference type="CDD" id="cd16453">
    <property type="entry name" value="RING-Ubox"/>
    <property type="match status" value="1"/>
</dbReference>
<accession>A0A378L786</accession>
<dbReference type="InterPro" id="IPR003613">
    <property type="entry name" value="Ubox_domain"/>
</dbReference>
<dbReference type="PANTHER" id="PTHR22849">
    <property type="entry name" value="WDSAM1 PROTEIN"/>
    <property type="match status" value="1"/>
</dbReference>
<evidence type="ECO:0000313" key="5">
    <source>
        <dbReference type="Proteomes" id="UP000255110"/>
    </source>
</evidence>
<organism evidence="3 5">
    <name type="scientific">Legionella steigerwaltii</name>
    <dbReference type="NCBI Taxonomy" id="460"/>
    <lineage>
        <taxon>Bacteria</taxon>
        <taxon>Pseudomonadati</taxon>
        <taxon>Pseudomonadota</taxon>
        <taxon>Gammaproteobacteria</taxon>
        <taxon>Legionellales</taxon>
        <taxon>Legionellaceae</taxon>
        <taxon>Legionella</taxon>
    </lineage>
</organism>
<dbReference type="AlphaFoldDB" id="A0A378L786"/>
<gene>
    <name evidence="2" type="ORF">Lstg_3336</name>
    <name evidence="3" type="ORF">NCTC11991_00361</name>
</gene>
<evidence type="ECO:0000313" key="4">
    <source>
        <dbReference type="Proteomes" id="UP000054820"/>
    </source>
</evidence>
<dbReference type="OrthoDB" id="5649725at2"/>
<dbReference type="Proteomes" id="UP000054820">
    <property type="component" value="Unassembled WGS sequence"/>
</dbReference>
<dbReference type="Pfam" id="PF04564">
    <property type="entry name" value="U-box"/>
    <property type="match status" value="1"/>
</dbReference>
<dbReference type="InterPro" id="IPR013083">
    <property type="entry name" value="Znf_RING/FYVE/PHD"/>
</dbReference>
<protein>
    <submittedName>
        <fullName evidence="3">Ubiquitin conjugation factor E4 family domain protein (U-box)</fullName>
    </submittedName>
</protein>
<evidence type="ECO:0000313" key="3">
    <source>
        <dbReference type="EMBL" id="STY21792.1"/>
    </source>
</evidence>
<keyword evidence="4" id="KW-1185">Reference proteome</keyword>
<feature type="domain" description="U-box" evidence="1">
    <location>
        <begin position="272"/>
        <end position="346"/>
    </location>
</feature>
<evidence type="ECO:0000259" key="1">
    <source>
        <dbReference type="SMART" id="SM00504"/>
    </source>
</evidence>
<dbReference type="SUPFAM" id="SSF57850">
    <property type="entry name" value="RING/U-box"/>
    <property type="match status" value="1"/>
</dbReference>